<feature type="domain" description="Globin" evidence="10">
    <location>
        <begin position="39"/>
        <end position="186"/>
    </location>
</feature>
<name>A0AAN8JFR0_PATCE</name>
<evidence type="ECO:0000313" key="11">
    <source>
        <dbReference type="EMBL" id="KAK6175299.1"/>
    </source>
</evidence>
<evidence type="ECO:0000256" key="7">
    <source>
        <dbReference type="ARBA" id="ARBA00030087"/>
    </source>
</evidence>
<dbReference type="InterPro" id="IPR012292">
    <property type="entry name" value="Globin/Proto"/>
</dbReference>
<keyword evidence="2 8" id="KW-0813">Transport</keyword>
<evidence type="ECO:0000256" key="6">
    <source>
        <dbReference type="ARBA" id="ARBA00023004"/>
    </source>
</evidence>
<evidence type="ECO:0000259" key="10">
    <source>
        <dbReference type="PROSITE" id="PS01033"/>
    </source>
</evidence>
<evidence type="ECO:0000313" key="12">
    <source>
        <dbReference type="Proteomes" id="UP001347796"/>
    </source>
</evidence>
<comment type="similarity">
    <text evidence="8">Belongs to the globin family.</text>
</comment>
<dbReference type="PRINTS" id="PR00188">
    <property type="entry name" value="PLANTGLOBIN"/>
</dbReference>
<keyword evidence="12" id="KW-1185">Reference proteome</keyword>
<dbReference type="PANTHER" id="PTHR46458:SF1">
    <property type="entry name" value="GEO09476P1"/>
    <property type="match status" value="1"/>
</dbReference>
<evidence type="ECO:0000256" key="1">
    <source>
        <dbReference type="ARBA" id="ARBA00013895"/>
    </source>
</evidence>
<gene>
    <name evidence="11" type="ORF">SNE40_013790</name>
</gene>
<feature type="compositionally biased region" description="Low complexity" evidence="9">
    <location>
        <begin position="14"/>
        <end position="30"/>
    </location>
</feature>
<keyword evidence="5" id="KW-0479">Metal-binding</keyword>
<organism evidence="11 12">
    <name type="scientific">Patella caerulea</name>
    <name type="common">Rayed Mediterranean limpet</name>
    <dbReference type="NCBI Taxonomy" id="87958"/>
    <lineage>
        <taxon>Eukaryota</taxon>
        <taxon>Metazoa</taxon>
        <taxon>Spiralia</taxon>
        <taxon>Lophotrochozoa</taxon>
        <taxon>Mollusca</taxon>
        <taxon>Gastropoda</taxon>
        <taxon>Patellogastropoda</taxon>
        <taxon>Patelloidea</taxon>
        <taxon>Patellidae</taxon>
        <taxon>Patella</taxon>
    </lineage>
</organism>
<dbReference type="Gene3D" id="1.10.490.10">
    <property type="entry name" value="Globins"/>
    <property type="match status" value="1"/>
</dbReference>
<reference evidence="11 12" key="1">
    <citation type="submission" date="2024-01" db="EMBL/GenBank/DDBJ databases">
        <title>The genome of the rayed Mediterranean limpet Patella caerulea (Linnaeus, 1758).</title>
        <authorList>
            <person name="Anh-Thu Weber A."/>
            <person name="Halstead-Nussloch G."/>
        </authorList>
    </citation>
    <scope>NUCLEOTIDE SEQUENCE [LARGE SCALE GENOMIC DNA]</scope>
    <source>
        <strain evidence="11">AATW-2023a</strain>
        <tissue evidence="11">Whole specimen</tissue>
    </source>
</reference>
<keyword evidence="3 8" id="KW-0349">Heme</keyword>
<dbReference type="GO" id="GO:0019825">
    <property type="term" value="F:oxygen binding"/>
    <property type="evidence" value="ECO:0007669"/>
    <property type="project" value="InterPro"/>
</dbReference>
<protein>
    <recommendedName>
        <fullName evidence="1">Globin</fullName>
    </recommendedName>
    <alternativeName>
        <fullName evidence="7">Myoglobin</fullName>
    </alternativeName>
</protein>
<dbReference type="SUPFAM" id="SSF46458">
    <property type="entry name" value="Globin-like"/>
    <property type="match status" value="1"/>
</dbReference>
<dbReference type="GO" id="GO:0005344">
    <property type="term" value="F:oxygen carrier activity"/>
    <property type="evidence" value="ECO:0007669"/>
    <property type="project" value="UniProtKB-KW"/>
</dbReference>
<evidence type="ECO:0000256" key="8">
    <source>
        <dbReference type="RuleBase" id="RU000356"/>
    </source>
</evidence>
<evidence type="ECO:0000256" key="4">
    <source>
        <dbReference type="ARBA" id="ARBA00022621"/>
    </source>
</evidence>
<sequence length="188" mass="21453">MGSSIFKQEEGDSYSRNSSVTSNQSSSSTVLKLDKEPPVLNDHQKSLLRESWSSLQDDIAKVGVVTFIRLFETHPDFQETFLPFRGLSNSDMENSLILKAHALRVMITVDKCLTRIDSPTRLDDLLKGLGHRHISYNVHIDYIDMMGEQFIKAIRPKFGDAWSSELEVAWTGLFDVMTYHMKRGIIQE</sequence>
<comment type="caution">
    <text evidence="11">The sequence shown here is derived from an EMBL/GenBank/DDBJ whole genome shotgun (WGS) entry which is preliminary data.</text>
</comment>
<evidence type="ECO:0000256" key="9">
    <source>
        <dbReference type="SAM" id="MobiDB-lite"/>
    </source>
</evidence>
<dbReference type="AlphaFoldDB" id="A0AAN8JFR0"/>
<dbReference type="PROSITE" id="PS01033">
    <property type="entry name" value="GLOBIN"/>
    <property type="match status" value="1"/>
</dbReference>
<evidence type="ECO:0000256" key="5">
    <source>
        <dbReference type="ARBA" id="ARBA00022723"/>
    </source>
</evidence>
<keyword evidence="6" id="KW-0408">Iron</keyword>
<dbReference type="EMBL" id="JAZGQO010000010">
    <property type="protein sequence ID" value="KAK6175299.1"/>
    <property type="molecule type" value="Genomic_DNA"/>
</dbReference>
<dbReference type="InterPro" id="IPR000971">
    <property type="entry name" value="Globin"/>
</dbReference>
<feature type="region of interest" description="Disordered" evidence="9">
    <location>
        <begin position="1"/>
        <end position="35"/>
    </location>
</feature>
<keyword evidence="4 8" id="KW-0561">Oxygen transport</keyword>
<dbReference type="InterPro" id="IPR050532">
    <property type="entry name" value="Globin-like_OT"/>
</dbReference>
<dbReference type="Proteomes" id="UP001347796">
    <property type="component" value="Unassembled WGS sequence"/>
</dbReference>
<accession>A0AAN8JFR0</accession>
<dbReference type="PANTHER" id="PTHR46458">
    <property type="entry name" value="BLR2807 PROTEIN"/>
    <property type="match status" value="1"/>
</dbReference>
<evidence type="ECO:0000256" key="2">
    <source>
        <dbReference type="ARBA" id="ARBA00022448"/>
    </source>
</evidence>
<dbReference type="InterPro" id="IPR009050">
    <property type="entry name" value="Globin-like_sf"/>
</dbReference>
<dbReference type="GO" id="GO:0046872">
    <property type="term" value="F:metal ion binding"/>
    <property type="evidence" value="ECO:0007669"/>
    <property type="project" value="UniProtKB-KW"/>
</dbReference>
<evidence type="ECO:0000256" key="3">
    <source>
        <dbReference type="ARBA" id="ARBA00022617"/>
    </source>
</evidence>
<proteinExistence type="inferred from homology"/>
<dbReference type="Pfam" id="PF00042">
    <property type="entry name" value="Globin"/>
    <property type="match status" value="1"/>
</dbReference>
<dbReference type="GO" id="GO:0020037">
    <property type="term" value="F:heme binding"/>
    <property type="evidence" value="ECO:0007669"/>
    <property type="project" value="InterPro"/>
</dbReference>